<feature type="signal peptide" evidence="2">
    <location>
        <begin position="1"/>
        <end position="30"/>
    </location>
</feature>
<keyword evidence="4" id="KW-1185">Reference proteome</keyword>
<proteinExistence type="predicted"/>
<sequence length="236" mass="24268">MNQNTPRKISAAASAALGLSFAAMVGTAGASQLELGFATEFGVESGTVSHQAFDSVAFQPNESPVNISGNLGFSNHFNGAILIGLMPAGSHEQSTLGQMDDDGNPGQVGAFGYFGGQSDRSTRITPSDGWNDLAQDPSFTGEATDYAFDLQVDGSSISMSLGDGLFEDDLDYSDDFSDGAYLTISAYAEEGGVSGFTEGVATQDLDNGEVPVPGALALFGAGLLGLGVIVRRRNAV</sequence>
<keyword evidence="1" id="KW-1133">Transmembrane helix</keyword>
<dbReference type="InterPro" id="IPR013424">
    <property type="entry name" value="Ice-binding_C"/>
</dbReference>
<evidence type="ECO:0000256" key="2">
    <source>
        <dbReference type="SAM" id="SignalP"/>
    </source>
</evidence>
<dbReference type="EMBL" id="FOEG01000005">
    <property type="protein sequence ID" value="SEO97902.1"/>
    <property type="molecule type" value="Genomic_DNA"/>
</dbReference>
<organism evidence="3 4">
    <name type="scientific">Aquisalimonas asiatica</name>
    <dbReference type="NCBI Taxonomy" id="406100"/>
    <lineage>
        <taxon>Bacteria</taxon>
        <taxon>Pseudomonadati</taxon>
        <taxon>Pseudomonadota</taxon>
        <taxon>Gammaproteobacteria</taxon>
        <taxon>Chromatiales</taxon>
        <taxon>Ectothiorhodospiraceae</taxon>
        <taxon>Aquisalimonas</taxon>
    </lineage>
</organism>
<protein>
    <submittedName>
        <fullName evidence="3">PEP-CTERM protein-sorting domain-containing protein</fullName>
    </submittedName>
</protein>
<accession>A0A1H8U3P9</accession>
<keyword evidence="1" id="KW-0812">Transmembrane</keyword>
<name>A0A1H8U3P9_9GAMM</name>
<keyword evidence="2" id="KW-0732">Signal</keyword>
<evidence type="ECO:0000313" key="3">
    <source>
        <dbReference type="EMBL" id="SEO97902.1"/>
    </source>
</evidence>
<evidence type="ECO:0000313" key="4">
    <source>
        <dbReference type="Proteomes" id="UP000199657"/>
    </source>
</evidence>
<dbReference type="RefSeq" id="WP_091644498.1">
    <property type="nucleotide sequence ID" value="NZ_FOEG01000005.1"/>
</dbReference>
<dbReference type="Proteomes" id="UP000199657">
    <property type="component" value="Unassembled WGS sequence"/>
</dbReference>
<evidence type="ECO:0000256" key="1">
    <source>
        <dbReference type="SAM" id="Phobius"/>
    </source>
</evidence>
<gene>
    <name evidence="3" type="ORF">SAMN04488052_105162</name>
</gene>
<dbReference type="NCBIfam" id="TIGR02595">
    <property type="entry name" value="PEP_CTERM"/>
    <property type="match status" value="1"/>
</dbReference>
<dbReference type="AlphaFoldDB" id="A0A1H8U3P9"/>
<keyword evidence="1" id="KW-0472">Membrane</keyword>
<feature type="transmembrane region" description="Helical" evidence="1">
    <location>
        <begin position="210"/>
        <end position="230"/>
    </location>
</feature>
<feature type="chain" id="PRO_5011720784" evidence="2">
    <location>
        <begin position="31"/>
        <end position="236"/>
    </location>
</feature>
<reference evidence="3 4" key="1">
    <citation type="submission" date="2016-10" db="EMBL/GenBank/DDBJ databases">
        <authorList>
            <person name="de Groot N.N."/>
        </authorList>
    </citation>
    <scope>NUCLEOTIDE SEQUENCE [LARGE SCALE GENOMIC DNA]</scope>
    <source>
        <strain evidence="3 4">CGMCC 1.6291</strain>
    </source>
</reference>